<accession>A0A6C0II13</accession>
<protein>
    <submittedName>
        <fullName evidence="1">Uncharacterized protein</fullName>
    </submittedName>
</protein>
<dbReference type="AlphaFoldDB" id="A0A6C0II13"/>
<name>A0A6C0II13_9ZZZZ</name>
<sequence>MTEITVTAKTVTADGDEDIFGPYNTIQDIVLVQYILHKHLGNHISVSYGDGEYLLKYVDNNDDFEAKLHSIFEPFDELPYKYNYAYAFLKNHHLIFSVKHF</sequence>
<proteinExistence type="predicted"/>
<reference evidence="1" key="1">
    <citation type="journal article" date="2020" name="Nature">
        <title>Giant virus diversity and host interactions through global metagenomics.</title>
        <authorList>
            <person name="Schulz F."/>
            <person name="Roux S."/>
            <person name="Paez-Espino D."/>
            <person name="Jungbluth S."/>
            <person name="Walsh D.A."/>
            <person name="Denef V.J."/>
            <person name="McMahon K.D."/>
            <person name="Konstantinidis K.T."/>
            <person name="Eloe-Fadrosh E.A."/>
            <person name="Kyrpides N.C."/>
            <person name="Woyke T."/>
        </authorList>
    </citation>
    <scope>NUCLEOTIDE SEQUENCE</scope>
    <source>
        <strain evidence="1">GVMAG-M-3300023184-89</strain>
    </source>
</reference>
<organism evidence="1">
    <name type="scientific">viral metagenome</name>
    <dbReference type="NCBI Taxonomy" id="1070528"/>
    <lineage>
        <taxon>unclassified sequences</taxon>
        <taxon>metagenomes</taxon>
        <taxon>organismal metagenomes</taxon>
    </lineage>
</organism>
<dbReference type="EMBL" id="MN740193">
    <property type="protein sequence ID" value="QHT92612.1"/>
    <property type="molecule type" value="Genomic_DNA"/>
</dbReference>
<evidence type="ECO:0000313" key="1">
    <source>
        <dbReference type="EMBL" id="QHT92612.1"/>
    </source>
</evidence>